<evidence type="ECO:0000313" key="3">
    <source>
        <dbReference type="EMBL" id="PGH16881.1"/>
    </source>
</evidence>
<dbReference type="AlphaFoldDB" id="A0A2B7Y748"/>
<dbReference type="Pfam" id="PF10356">
    <property type="entry name" value="RRG7"/>
    <property type="match status" value="1"/>
</dbReference>
<dbReference type="Proteomes" id="UP000223968">
    <property type="component" value="Unassembled WGS sequence"/>
</dbReference>
<reference evidence="3 4" key="1">
    <citation type="submission" date="2017-10" db="EMBL/GenBank/DDBJ databases">
        <title>Comparative genomics in systemic dimorphic fungi from Ajellomycetaceae.</title>
        <authorList>
            <person name="Munoz J.F."/>
            <person name="Mcewen J.G."/>
            <person name="Clay O.K."/>
            <person name="Cuomo C.A."/>
        </authorList>
    </citation>
    <scope>NUCLEOTIDE SEQUENCE [LARGE SCALE GENOMIC DNA]</scope>
    <source>
        <strain evidence="3 4">UAMH5409</strain>
    </source>
</reference>
<organism evidence="3 4">
    <name type="scientific">Helicocarpus griseus UAMH5409</name>
    <dbReference type="NCBI Taxonomy" id="1447875"/>
    <lineage>
        <taxon>Eukaryota</taxon>
        <taxon>Fungi</taxon>
        <taxon>Dikarya</taxon>
        <taxon>Ascomycota</taxon>
        <taxon>Pezizomycotina</taxon>
        <taxon>Eurotiomycetes</taxon>
        <taxon>Eurotiomycetidae</taxon>
        <taxon>Onygenales</taxon>
        <taxon>Ajellomycetaceae</taxon>
        <taxon>Helicocarpus</taxon>
    </lineage>
</organism>
<evidence type="ECO:0000313" key="4">
    <source>
        <dbReference type="Proteomes" id="UP000223968"/>
    </source>
</evidence>
<dbReference type="EMBL" id="PDNB01000014">
    <property type="protein sequence ID" value="PGH16881.1"/>
    <property type="molecule type" value="Genomic_DNA"/>
</dbReference>
<comment type="subcellular location">
    <subcellularLocation>
        <location evidence="1">Mitochondrion</location>
    </subcellularLocation>
</comment>
<protein>
    <recommendedName>
        <fullName evidence="5">Restriction endonuclease type IV Mrr domain-containing protein</fullName>
    </recommendedName>
</protein>
<evidence type="ECO:0000256" key="2">
    <source>
        <dbReference type="ARBA" id="ARBA00023128"/>
    </source>
</evidence>
<evidence type="ECO:0000256" key="1">
    <source>
        <dbReference type="ARBA" id="ARBA00004173"/>
    </source>
</evidence>
<name>A0A2B7Y748_9EURO</name>
<dbReference type="PANTHER" id="PTHR28133:SF1">
    <property type="entry name" value="REQUIRED FOR RESPIRATORY GROWTH PROTEIN 7, MITOCHONDRIAL"/>
    <property type="match status" value="1"/>
</dbReference>
<evidence type="ECO:0008006" key="5">
    <source>
        <dbReference type="Google" id="ProtNLM"/>
    </source>
</evidence>
<dbReference type="PANTHER" id="PTHR28133">
    <property type="entry name" value="REQUIRED FOR RESPIRATORY GROWTH PROTEIN 7, MITOCHONDRIAL"/>
    <property type="match status" value="1"/>
</dbReference>
<accession>A0A2B7Y748</accession>
<sequence>MIRLRPAFPVSCISSRVPLQCAYRPLSSVAPSPPIPPPSPTSNHNDLPSFLEHAARTSLDPTSTTYVGTHYEYTVLQSLRRFALDLTRIGGRLDCGIDLVGSWHLPKHQEPLRVIVQCKALKNKVGPNVVRELEGTFAGAPVGWRGEGILGILVSSRESTKGLRVALLKSRHPLVWIFTELGGHVRQILWNKRAEDLGLAGLGVELVHANDGEEKTVCLTWCGEGVRGLDYGK</sequence>
<dbReference type="InterPro" id="IPR011856">
    <property type="entry name" value="tRNA_endonuc-like_dom_sf"/>
</dbReference>
<dbReference type="InterPro" id="IPR018828">
    <property type="entry name" value="RRG7"/>
</dbReference>
<dbReference type="GO" id="GO:0005739">
    <property type="term" value="C:mitochondrion"/>
    <property type="evidence" value="ECO:0007669"/>
    <property type="project" value="UniProtKB-SubCell"/>
</dbReference>
<dbReference type="OrthoDB" id="20734at2759"/>
<proteinExistence type="predicted"/>
<dbReference type="Gene3D" id="3.40.1350.10">
    <property type="match status" value="1"/>
</dbReference>
<gene>
    <name evidence="3" type="ORF">AJ79_01525</name>
</gene>
<comment type="caution">
    <text evidence="3">The sequence shown here is derived from an EMBL/GenBank/DDBJ whole genome shotgun (WGS) entry which is preliminary data.</text>
</comment>
<dbReference type="GO" id="GO:0003676">
    <property type="term" value="F:nucleic acid binding"/>
    <property type="evidence" value="ECO:0007669"/>
    <property type="project" value="InterPro"/>
</dbReference>
<keyword evidence="2" id="KW-0496">Mitochondrion</keyword>
<keyword evidence="4" id="KW-1185">Reference proteome</keyword>